<protein>
    <submittedName>
        <fullName evidence="2">VP2</fullName>
    </submittedName>
</protein>
<proteinExistence type="predicted"/>
<dbReference type="InterPro" id="IPR004278">
    <property type="entry name" value="VP2"/>
</dbReference>
<dbReference type="EMBL" id="KX158281">
    <property type="protein sequence ID" value="APE73907.1"/>
    <property type="molecule type" value="Genomic_RNA"/>
</dbReference>
<dbReference type="Pfam" id="PF03035">
    <property type="entry name" value="RNA_capsid"/>
    <property type="match status" value="1"/>
</dbReference>
<evidence type="ECO:0000313" key="2">
    <source>
        <dbReference type="EMBL" id="APE73907.1"/>
    </source>
</evidence>
<name>A0A1L2UQF5_NORV</name>
<evidence type="ECO:0000256" key="1">
    <source>
        <dbReference type="SAM" id="MobiDB-lite"/>
    </source>
</evidence>
<feature type="region of interest" description="Disordered" evidence="1">
    <location>
        <begin position="159"/>
        <end position="190"/>
    </location>
</feature>
<organism evidence="2">
    <name type="scientific">Norovirus GII</name>
    <dbReference type="NCBI Taxonomy" id="122929"/>
    <lineage>
        <taxon>Viruses</taxon>
        <taxon>Riboviria</taxon>
        <taxon>Orthornavirae</taxon>
        <taxon>Pisuviricota</taxon>
        <taxon>Pisoniviricetes</taxon>
        <taxon>Picornavirales</taxon>
        <taxon>Caliciviridae</taxon>
        <taxon>Norovirus</taxon>
        <taxon>Norovirus norwalkense</taxon>
        <taxon>Norwalk virus</taxon>
    </lineage>
</organism>
<feature type="region of interest" description="Disordered" evidence="1">
    <location>
        <begin position="116"/>
        <end position="143"/>
    </location>
</feature>
<sequence length="267" mass="28557">MAGAFLAGLAGDAITSGVGSLINAGANAINQKVEYDFNKQLQLASFKHDKEMLQSQVLATKQLQQEMMNIRQGVLSAGGFSPTDAARGAVNAPMTKILDWNGTRYFAPNSMKTTSYSGQFSSNPVHRQPTLPRSDPPKVKVNSDSASVYSSASFAPSQSTHSTALTAGSSSSRTTSSSAASTLSRTSDWVRGQNERLSPFMDGALQTTFVTPPSSKASSYGSVSTVPKAVLDSWTPMFNTHRQPLFAHVRRRGESQTKPFTLPILTL</sequence>
<feature type="compositionally biased region" description="Low complexity" evidence="1">
    <location>
        <begin position="159"/>
        <end position="187"/>
    </location>
</feature>
<accession>A0A1L2UQF5</accession>
<reference evidence="2" key="1">
    <citation type="submission" date="2016-04" db="EMBL/GenBank/DDBJ databases">
        <title>Norovirus Genome sequencing and assembly.</title>
        <authorList>
            <person name="Nasheri N."/>
            <person name="Ronholm J."/>
            <person name="Petronella N."/>
        </authorList>
    </citation>
    <scope>NUCLEOTIDE SEQUENCE</scope>
    <source>
        <strain evidence="2">14-55</strain>
    </source>
</reference>
<feature type="compositionally biased region" description="Polar residues" evidence="1">
    <location>
        <begin position="116"/>
        <end position="125"/>
    </location>
</feature>